<sequence>MQEVQIRNTFIEVHSSDEDDDGLPRSTSDQTHARRHPVRRVVVPPPTVESIPEDQEVDASLSRTKPGVVIDDAYNTTTSPPPKNPVVGSSVDGLPGYVGGDVVDGATTHPAAGDYTSTSMVGDTSLFLPNIQQQEEVGVVGGNDHHDHDYYYHTYDNQQHQHQQQQPYNRLQQHDYYYYDNNNNNNRPQDYYYHHSHRAPHPRQQQHRQQQHSNAVVGSNTIEEVNVGRHCWHVDAETMGTLSDDLHTFTKLEYEGRLSMVTEEQIRRHGVHRYMISFDSGEISPADGVGYAFSSQLPCKKNIQKIDSIFLNRRGHICSRTHSDVSRRHAFVAPLELGRVVDITVDVDRCLIYFGVWAPPPPQSHNNNRPVAVKLTPDYIINNYHLLACATVEFGDVAATCRYGSTGHFCTVLKNTNVTVSFICPDKKQ</sequence>
<dbReference type="EMBL" id="JABANP010000320">
    <property type="protein sequence ID" value="KAF4684275.1"/>
    <property type="molecule type" value="Genomic_DNA"/>
</dbReference>
<comment type="caution">
    <text evidence="2">The sequence shown here is derived from an EMBL/GenBank/DDBJ whole genome shotgun (WGS) entry which is preliminary data.</text>
</comment>
<accession>A0A7J6NKC7</accession>
<dbReference type="Proteomes" id="UP000541610">
    <property type="component" value="Unassembled WGS sequence"/>
</dbReference>
<reference evidence="2 3" key="1">
    <citation type="submission" date="2020-04" db="EMBL/GenBank/DDBJ databases">
        <title>Perkinsus olseni comparative genomics.</title>
        <authorList>
            <person name="Bogema D.R."/>
        </authorList>
    </citation>
    <scope>NUCLEOTIDE SEQUENCE [LARGE SCALE GENOMIC DNA]</scope>
    <source>
        <strain evidence="2">00978-12</strain>
    </source>
</reference>
<evidence type="ECO:0000256" key="1">
    <source>
        <dbReference type="SAM" id="MobiDB-lite"/>
    </source>
</evidence>
<dbReference type="AlphaFoldDB" id="A0A7J6NKC7"/>
<evidence type="ECO:0000313" key="3">
    <source>
        <dbReference type="Proteomes" id="UP000541610"/>
    </source>
</evidence>
<dbReference type="OrthoDB" id="434755at2759"/>
<gene>
    <name evidence="2" type="ORF">FOZ60_008087</name>
</gene>
<feature type="compositionally biased region" description="Basic residues" evidence="1">
    <location>
        <begin position="194"/>
        <end position="210"/>
    </location>
</feature>
<organism evidence="2 3">
    <name type="scientific">Perkinsus olseni</name>
    <name type="common">Perkinsus atlanticus</name>
    <dbReference type="NCBI Taxonomy" id="32597"/>
    <lineage>
        <taxon>Eukaryota</taxon>
        <taxon>Sar</taxon>
        <taxon>Alveolata</taxon>
        <taxon>Perkinsozoa</taxon>
        <taxon>Perkinsea</taxon>
        <taxon>Perkinsida</taxon>
        <taxon>Perkinsidae</taxon>
        <taxon>Perkinsus</taxon>
    </lineage>
</organism>
<protein>
    <submittedName>
        <fullName evidence="2">Uncharacterized protein</fullName>
    </submittedName>
</protein>
<proteinExistence type="predicted"/>
<evidence type="ECO:0000313" key="2">
    <source>
        <dbReference type="EMBL" id="KAF4684275.1"/>
    </source>
</evidence>
<feature type="region of interest" description="Disordered" evidence="1">
    <location>
        <begin position="178"/>
        <end position="214"/>
    </location>
</feature>
<name>A0A7J6NKC7_PEROL</name>
<feature type="compositionally biased region" description="Low complexity" evidence="1">
    <location>
        <begin position="178"/>
        <end position="191"/>
    </location>
</feature>
<feature type="region of interest" description="Disordered" evidence="1">
    <location>
        <begin position="1"/>
        <end position="60"/>
    </location>
</feature>